<sequence>MAVIELIFPKFKPDQGTIDEMERDWPIIFDKLTNPNPGLLCVFRGWILTENGRNVREENRAFLLFEWNKVESFHSFVASDQFAGFAALIRHLVTGPSTLQLCETNLSPKDAATASSIEVIRVTVPSAENAKAALEIWEKISLKAKARFGDKVAITYGKSQNLDEEVIAGIIGWSRPEDCVQATEAGVLADSFQSLKELGDLSHITVELGAMELPPM</sequence>
<dbReference type="AlphaFoldDB" id="A0A0F7U006"/>
<dbReference type="Proteomes" id="UP000042958">
    <property type="component" value="Unassembled WGS sequence"/>
</dbReference>
<organism evidence="1 2">
    <name type="scientific">Penicillium brasilianum</name>
    <dbReference type="NCBI Taxonomy" id="104259"/>
    <lineage>
        <taxon>Eukaryota</taxon>
        <taxon>Fungi</taxon>
        <taxon>Dikarya</taxon>
        <taxon>Ascomycota</taxon>
        <taxon>Pezizomycotina</taxon>
        <taxon>Eurotiomycetes</taxon>
        <taxon>Eurotiomycetidae</taxon>
        <taxon>Eurotiales</taxon>
        <taxon>Aspergillaceae</taxon>
        <taxon>Penicillium</taxon>
    </lineage>
</organism>
<evidence type="ECO:0000313" key="2">
    <source>
        <dbReference type="Proteomes" id="UP000042958"/>
    </source>
</evidence>
<protein>
    <recommendedName>
        <fullName evidence="3">ABM domain-containing protein</fullName>
    </recommendedName>
</protein>
<dbReference type="STRING" id="104259.A0A0F7U006"/>
<dbReference type="InterPro" id="IPR011008">
    <property type="entry name" value="Dimeric_a/b-barrel"/>
</dbReference>
<evidence type="ECO:0000313" key="1">
    <source>
        <dbReference type="EMBL" id="CEJ62294.1"/>
    </source>
</evidence>
<name>A0A0F7U006_PENBI</name>
<dbReference type="SUPFAM" id="SSF54909">
    <property type="entry name" value="Dimeric alpha+beta barrel"/>
    <property type="match status" value="1"/>
</dbReference>
<reference evidence="2" key="1">
    <citation type="journal article" date="2015" name="Genome Announc.">
        <title>Draft genome sequence of the fungus Penicillium brasilianum MG11.</title>
        <authorList>
            <person name="Horn F."/>
            <person name="Linde J."/>
            <person name="Mattern D.J."/>
            <person name="Walther G."/>
            <person name="Guthke R."/>
            <person name="Brakhage A.A."/>
            <person name="Valiante V."/>
        </authorList>
    </citation>
    <scope>NUCLEOTIDE SEQUENCE [LARGE SCALE GENOMIC DNA]</scope>
    <source>
        <strain evidence="2">MG11</strain>
    </source>
</reference>
<evidence type="ECO:0008006" key="3">
    <source>
        <dbReference type="Google" id="ProtNLM"/>
    </source>
</evidence>
<proteinExistence type="predicted"/>
<dbReference type="OrthoDB" id="4425169at2759"/>
<dbReference type="EMBL" id="CDHK01000015">
    <property type="protein sequence ID" value="CEJ62294.1"/>
    <property type="molecule type" value="Genomic_DNA"/>
</dbReference>
<gene>
    <name evidence="1" type="ORF">PMG11_10796</name>
</gene>
<dbReference type="Gene3D" id="3.30.70.100">
    <property type="match status" value="1"/>
</dbReference>
<accession>A0A0F7U006</accession>
<keyword evidence="2" id="KW-1185">Reference proteome</keyword>